<feature type="transmembrane region" description="Helical" evidence="10">
    <location>
        <begin position="48"/>
        <end position="70"/>
    </location>
</feature>
<keyword evidence="4 10" id="KW-0812">Transmembrane</keyword>
<keyword evidence="3 10" id="KW-0716">Sensory transduction</keyword>
<feature type="transmembrane region" description="Helical" evidence="10">
    <location>
        <begin position="280"/>
        <end position="299"/>
    </location>
</feature>
<keyword evidence="2" id="KW-1003">Cell membrane</keyword>
<sequence length="407" mass="46623">MSNEYAVIETSLDRRSDYSLQLNRWFLKPIGAWPASSSTSRLKRSVSIVLNVICYSFMLSSASLSLLHMILEEKSFYMNLKMLGPVSHWLVSSLNYTALLLRSKDIRYCIEHMEIDWRTVRSEKDQQVMMRNAKFGRYVATFCAAFMQGGVLCFCFVTALSTEEIQVGNQTRTVHVLPCPVYKKLVNVDESPANEIVLFTQVWSAFIANSSTVGIFSLAAVLAAHACGQLNIVMMWITEFVNETRNQKKSAAFKQIGMIVEHHLRALNFVSCIENVMNRICFLELFRCTLDICIIGYWILMEWADQDVQNLTTYVMMLLSICFNIFIMCYIGEILTEQCKKVGEVVYMTNWYYLPDKMILDLVLIIARSSVVVEITAGKLVHMSIYTFGDVIKTGFAYLNLLRQMTQ</sequence>
<dbReference type="PANTHER" id="PTHR21137">
    <property type="entry name" value="ODORANT RECEPTOR"/>
    <property type="match status" value="1"/>
</dbReference>
<evidence type="ECO:0000256" key="2">
    <source>
        <dbReference type="ARBA" id="ARBA00022475"/>
    </source>
</evidence>
<evidence type="ECO:0000256" key="4">
    <source>
        <dbReference type="ARBA" id="ARBA00022692"/>
    </source>
</evidence>
<comment type="caution">
    <text evidence="10">Lacks conserved residue(s) required for the propagation of feature annotation.</text>
</comment>
<evidence type="ECO:0000256" key="5">
    <source>
        <dbReference type="ARBA" id="ARBA00022725"/>
    </source>
</evidence>
<name>A0ABP1N6P9_XYLVO</name>
<evidence type="ECO:0000256" key="7">
    <source>
        <dbReference type="ARBA" id="ARBA00023136"/>
    </source>
</evidence>
<evidence type="ECO:0000256" key="1">
    <source>
        <dbReference type="ARBA" id="ARBA00004651"/>
    </source>
</evidence>
<dbReference type="PANTHER" id="PTHR21137:SF35">
    <property type="entry name" value="ODORANT RECEPTOR 19A-RELATED"/>
    <property type="match status" value="1"/>
</dbReference>
<proteinExistence type="inferred from homology"/>
<evidence type="ECO:0000256" key="8">
    <source>
        <dbReference type="ARBA" id="ARBA00023170"/>
    </source>
</evidence>
<organism evidence="11 12">
    <name type="scientific">Xylocopa violacea</name>
    <name type="common">Violet carpenter bee</name>
    <name type="synonym">Apis violacea</name>
    <dbReference type="NCBI Taxonomy" id="135666"/>
    <lineage>
        <taxon>Eukaryota</taxon>
        <taxon>Metazoa</taxon>
        <taxon>Ecdysozoa</taxon>
        <taxon>Arthropoda</taxon>
        <taxon>Hexapoda</taxon>
        <taxon>Insecta</taxon>
        <taxon>Pterygota</taxon>
        <taxon>Neoptera</taxon>
        <taxon>Endopterygota</taxon>
        <taxon>Hymenoptera</taxon>
        <taxon>Apocrita</taxon>
        <taxon>Aculeata</taxon>
        <taxon>Apoidea</taxon>
        <taxon>Anthophila</taxon>
        <taxon>Apidae</taxon>
        <taxon>Xylocopa</taxon>
        <taxon>Xylocopa</taxon>
    </lineage>
</organism>
<evidence type="ECO:0000256" key="10">
    <source>
        <dbReference type="RuleBase" id="RU351113"/>
    </source>
</evidence>
<keyword evidence="6 10" id="KW-1133">Transmembrane helix</keyword>
<gene>
    <name evidence="11" type="ORF">XYLVIOL_LOCUS2297</name>
</gene>
<comment type="similarity">
    <text evidence="10">Belongs to the insect chemoreceptor superfamily. Heteromeric odorant receptor channel (TC 1.A.69) family.</text>
</comment>
<feature type="transmembrane region" description="Helical" evidence="10">
    <location>
        <begin position="138"/>
        <end position="160"/>
    </location>
</feature>
<dbReference type="Pfam" id="PF02949">
    <property type="entry name" value="7tm_6"/>
    <property type="match status" value="1"/>
</dbReference>
<reference evidence="11 12" key="1">
    <citation type="submission" date="2024-08" db="EMBL/GenBank/DDBJ databases">
        <authorList>
            <person name="Will J Nash"/>
            <person name="Angela Man"/>
            <person name="Seanna McTaggart"/>
            <person name="Kendall Baker"/>
            <person name="Tom Barker"/>
            <person name="Leah Catchpole"/>
            <person name="Alex Durrant"/>
            <person name="Karim Gharbi"/>
            <person name="Naomi Irish"/>
            <person name="Gemy Kaithakottil"/>
            <person name="Debby Ku"/>
            <person name="Aaliyah Providence"/>
            <person name="Felix Shaw"/>
            <person name="David Swarbreck"/>
            <person name="Chris Watkins"/>
            <person name="Ann M. McCartney"/>
            <person name="Giulio Formenti"/>
            <person name="Alice Mouton"/>
            <person name="Noel Vella"/>
            <person name="Bjorn M von Reumont"/>
            <person name="Adriana Vella"/>
            <person name="Wilfried Haerty"/>
        </authorList>
    </citation>
    <scope>NUCLEOTIDE SEQUENCE [LARGE SCALE GENOMIC DNA]</scope>
</reference>
<keyword evidence="5 10" id="KW-0552">Olfaction</keyword>
<comment type="subcellular location">
    <subcellularLocation>
        <location evidence="1 10">Cell membrane</location>
        <topology evidence="1 10">Multi-pass membrane protein</topology>
    </subcellularLocation>
</comment>
<evidence type="ECO:0000256" key="6">
    <source>
        <dbReference type="ARBA" id="ARBA00022989"/>
    </source>
</evidence>
<keyword evidence="9 10" id="KW-0807">Transducer</keyword>
<feature type="transmembrane region" description="Helical" evidence="10">
    <location>
        <begin position="311"/>
        <end position="331"/>
    </location>
</feature>
<comment type="caution">
    <text evidence="11">The sequence shown here is derived from an EMBL/GenBank/DDBJ whole genome shotgun (WGS) entry which is preliminary data.</text>
</comment>
<evidence type="ECO:0000256" key="3">
    <source>
        <dbReference type="ARBA" id="ARBA00022606"/>
    </source>
</evidence>
<keyword evidence="12" id="KW-1185">Reference proteome</keyword>
<dbReference type="InterPro" id="IPR004117">
    <property type="entry name" value="7tm6_olfct_rcpt"/>
</dbReference>
<keyword evidence="7 10" id="KW-0472">Membrane</keyword>
<evidence type="ECO:0000313" key="12">
    <source>
        <dbReference type="Proteomes" id="UP001642520"/>
    </source>
</evidence>
<evidence type="ECO:0000256" key="9">
    <source>
        <dbReference type="ARBA" id="ARBA00023224"/>
    </source>
</evidence>
<keyword evidence="8 10" id="KW-0675">Receptor</keyword>
<feature type="transmembrane region" description="Helical" evidence="10">
    <location>
        <begin position="213"/>
        <end position="237"/>
    </location>
</feature>
<feature type="transmembrane region" description="Helical" evidence="10">
    <location>
        <begin position="82"/>
        <end position="101"/>
    </location>
</feature>
<evidence type="ECO:0000313" key="11">
    <source>
        <dbReference type="EMBL" id="CAL7936658.1"/>
    </source>
</evidence>
<protein>
    <recommendedName>
        <fullName evidence="10">Odorant receptor</fullName>
    </recommendedName>
</protein>
<accession>A0ABP1N6P9</accession>
<dbReference type="EMBL" id="CAXAJV020001287">
    <property type="protein sequence ID" value="CAL7936658.1"/>
    <property type="molecule type" value="Genomic_DNA"/>
</dbReference>
<dbReference type="Proteomes" id="UP001642520">
    <property type="component" value="Unassembled WGS sequence"/>
</dbReference>